<sequence>MPITPTEFARVSRQSTSWPDAKRRVISAYREWIRAAPGIQTMYSVPVPVSAMRTRIRQEFERHRYINKLPVVDVLLFQSSADYQETMNYWRQTSHIMAYFPDETFKKGPKLPTSFMEGFLEGRN</sequence>
<dbReference type="Proteomes" id="UP000016923">
    <property type="component" value="Unassembled WGS sequence"/>
</dbReference>
<dbReference type="InterPro" id="IPR045299">
    <property type="entry name" value="Complex1_LYR_NDUFA6_LYRM6"/>
</dbReference>
<keyword evidence="8" id="KW-0472">Membrane</keyword>
<keyword evidence="7" id="KW-0496">Mitochondrion</keyword>
<dbReference type="AlphaFoldDB" id="S3BY45"/>
<dbReference type="GO" id="GO:0005743">
    <property type="term" value="C:mitochondrial inner membrane"/>
    <property type="evidence" value="ECO:0007669"/>
    <property type="project" value="UniProtKB-SubCell"/>
</dbReference>
<keyword evidence="10" id="KW-1185">Reference proteome</keyword>
<keyword evidence="5" id="KW-0999">Mitochondrion inner membrane</keyword>
<evidence type="ECO:0000313" key="9">
    <source>
        <dbReference type="EMBL" id="EPE06149.1"/>
    </source>
</evidence>
<comment type="similarity">
    <text evidence="2">Belongs to the complex I LYR family.</text>
</comment>
<evidence type="ECO:0000256" key="3">
    <source>
        <dbReference type="ARBA" id="ARBA00022448"/>
    </source>
</evidence>
<keyword evidence="6" id="KW-0249">Electron transport</keyword>
<evidence type="ECO:0000256" key="4">
    <source>
        <dbReference type="ARBA" id="ARBA00022660"/>
    </source>
</evidence>
<dbReference type="OrthoDB" id="14535at2759"/>
<comment type="subcellular location">
    <subcellularLocation>
        <location evidence="1">Mitochondrion inner membrane</location>
        <topology evidence="1">Peripheral membrane protein</topology>
        <orientation evidence="1">Matrix side</orientation>
    </subcellularLocation>
</comment>
<name>S3BY45_OPHP1</name>
<organism evidence="9 10">
    <name type="scientific">Ophiostoma piceae (strain UAMH 11346)</name>
    <name type="common">Sap stain fungus</name>
    <dbReference type="NCBI Taxonomy" id="1262450"/>
    <lineage>
        <taxon>Eukaryota</taxon>
        <taxon>Fungi</taxon>
        <taxon>Dikarya</taxon>
        <taxon>Ascomycota</taxon>
        <taxon>Pezizomycotina</taxon>
        <taxon>Sordariomycetes</taxon>
        <taxon>Sordariomycetidae</taxon>
        <taxon>Ophiostomatales</taxon>
        <taxon>Ophiostomataceae</taxon>
        <taxon>Ophiostoma</taxon>
    </lineage>
</organism>
<dbReference type="InterPro" id="IPR016488">
    <property type="entry name" value="NADH_Ub_cplx-1_asu_su-6"/>
</dbReference>
<reference evidence="9 10" key="1">
    <citation type="journal article" date="2013" name="BMC Genomics">
        <title>The genome and transcriptome of the pine saprophyte Ophiostoma piceae, and a comparison with the bark beetle-associated pine pathogen Grosmannia clavigera.</title>
        <authorList>
            <person name="Haridas S."/>
            <person name="Wang Y."/>
            <person name="Lim L."/>
            <person name="Massoumi Alamouti S."/>
            <person name="Jackman S."/>
            <person name="Docking R."/>
            <person name="Robertson G."/>
            <person name="Birol I."/>
            <person name="Bohlmann J."/>
            <person name="Breuil C."/>
        </authorList>
    </citation>
    <scope>NUCLEOTIDE SEQUENCE [LARGE SCALE GENOMIC DNA]</scope>
    <source>
        <strain evidence="9 10">UAMH 11346</strain>
    </source>
</reference>
<keyword evidence="3" id="KW-0813">Transport</keyword>
<dbReference type="HOGENOM" id="CLU_111660_0_1_1"/>
<evidence type="ECO:0000256" key="7">
    <source>
        <dbReference type="ARBA" id="ARBA00023128"/>
    </source>
</evidence>
<gene>
    <name evidence="9" type="ORF">F503_02978</name>
</gene>
<protein>
    <submittedName>
        <fullName evidence="9">Nadh-ubiquinone oxidoreductase kDa subunit</fullName>
    </submittedName>
</protein>
<dbReference type="PANTHER" id="PTHR12964:SF0">
    <property type="entry name" value="NADH DEHYDROGENASE [UBIQUINONE] 1 ALPHA SUBCOMPLEX SUBUNIT 6"/>
    <property type="match status" value="1"/>
</dbReference>
<dbReference type="PIRSF" id="PIRSF006643">
    <property type="entry name" value="NDUA6"/>
    <property type="match status" value="1"/>
</dbReference>
<dbReference type="GO" id="GO:0006979">
    <property type="term" value="P:response to oxidative stress"/>
    <property type="evidence" value="ECO:0007669"/>
    <property type="project" value="TreeGrafter"/>
</dbReference>
<evidence type="ECO:0000256" key="2">
    <source>
        <dbReference type="ARBA" id="ARBA00009508"/>
    </source>
</evidence>
<evidence type="ECO:0000256" key="1">
    <source>
        <dbReference type="ARBA" id="ARBA00004443"/>
    </source>
</evidence>
<dbReference type="PANTHER" id="PTHR12964">
    <property type="entry name" value="NADH-UBIQUINONE OXIDOREDUCTASE B14 SUBUNIT"/>
    <property type="match status" value="1"/>
</dbReference>
<dbReference type="CDD" id="cd20266">
    <property type="entry name" value="Complex1_LYR_NDUFA6_LYRM6"/>
    <property type="match status" value="1"/>
</dbReference>
<accession>S3BY45</accession>
<keyword evidence="9" id="KW-0830">Ubiquinone</keyword>
<proteinExistence type="inferred from homology"/>
<keyword evidence="4" id="KW-0679">Respiratory chain</keyword>
<dbReference type="GO" id="GO:0045271">
    <property type="term" value="C:respiratory chain complex I"/>
    <property type="evidence" value="ECO:0007669"/>
    <property type="project" value="InterPro"/>
</dbReference>
<dbReference type="OMA" id="FWKQTTH"/>
<evidence type="ECO:0000256" key="6">
    <source>
        <dbReference type="ARBA" id="ARBA00022982"/>
    </source>
</evidence>
<dbReference type="Pfam" id="PF13233">
    <property type="entry name" value="Complex1_LYR_2"/>
    <property type="match status" value="1"/>
</dbReference>
<dbReference type="eggNOG" id="KOG3426">
    <property type="taxonomic scope" value="Eukaryota"/>
</dbReference>
<dbReference type="STRING" id="1262450.S3BY45"/>
<evidence type="ECO:0000256" key="5">
    <source>
        <dbReference type="ARBA" id="ARBA00022792"/>
    </source>
</evidence>
<dbReference type="VEuPathDB" id="FungiDB:F503_02978"/>
<dbReference type="EMBL" id="KE148154">
    <property type="protein sequence ID" value="EPE06149.1"/>
    <property type="molecule type" value="Genomic_DNA"/>
</dbReference>
<evidence type="ECO:0000256" key="8">
    <source>
        <dbReference type="ARBA" id="ARBA00023136"/>
    </source>
</evidence>
<evidence type="ECO:0000313" key="10">
    <source>
        <dbReference type="Proteomes" id="UP000016923"/>
    </source>
</evidence>